<evidence type="ECO:0000313" key="5">
    <source>
        <dbReference type="EMBL" id="PIP21859.1"/>
    </source>
</evidence>
<dbReference type="InterPro" id="IPR006225">
    <property type="entry name" value="PsdUridine_synth_RluC/D"/>
</dbReference>
<gene>
    <name evidence="5" type="ORF">COX39_00715</name>
</gene>
<dbReference type="InterPro" id="IPR006145">
    <property type="entry name" value="PsdUridine_synth_RsuA/RluA"/>
</dbReference>
<dbReference type="PANTHER" id="PTHR21600:SF87">
    <property type="entry name" value="RNA PSEUDOURIDYLATE SYNTHASE DOMAIN-CONTAINING PROTEIN 1"/>
    <property type="match status" value="1"/>
</dbReference>
<evidence type="ECO:0000313" key="6">
    <source>
        <dbReference type="Proteomes" id="UP000231567"/>
    </source>
</evidence>
<dbReference type="SUPFAM" id="SSF55120">
    <property type="entry name" value="Pseudouridine synthase"/>
    <property type="match status" value="1"/>
</dbReference>
<evidence type="ECO:0000259" key="4">
    <source>
        <dbReference type="Pfam" id="PF00849"/>
    </source>
</evidence>
<evidence type="ECO:0000256" key="3">
    <source>
        <dbReference type="RuleBase" id="RU362028"/>
    </source>
</evidence>
<dbReference type="GO" id="GO:0003723">
    <property type="term" value="F:RNA binding"/>
    <property type="evidence" value="ECO:0007669"/>
    <property type="project" value="InterPro"/>
</dbReference>
<sequence>MLIKILFEDENLLVVDKPAGLLVHPKNSQDKSYTIVSWLFAKYPNLQKLDWPDRTRAGIVHRLDQDTSGLLILAKSPDILNQLQEQFKARKVKKIYLALVVGKIEDGGEIESFIGKGQDKQISRFLNLKGTMKRAKTTYNIVRHYKLDSQNLTLLQLRPETGRTHQLRVQLKSMSWPVIGDKVYTTKLAKNIAKNLTLNRQFLHAAKLEFIHPKNDKKLIFESKLPKKLLDVLHKLKV</sequence>
<comment type="catalytic activity">
    <reaction evidence="3">
        <text>a uridine in RNA = a pseudouridine in RNA</text>
        <dbReference type="Rhea" id="RHEA:48348"/>
        <dbReference type="Rhea" id="RHEA-COMP:12068"/>
        <dbReference type="Rhea" id="RHEA-COMP:12069"/>
        <dbReference type="ChEBI" id="CHEBI:65314"/>
        <dbReference type="ChEBI" id="CHEBI:65315"/>
    </reaction>
</comment>
<comment type="function">
    <text evidence="3">Responsible for synthesis of pseudouridine from uracil.</text>
</comment>
<dbReference type="CDD" id="cd02869">
    <property type="entry name" value="PseudoU_synth_RluA_like"/>
    <property type="match status" value="1"/>
</dbReference>
<dbReference type="PROSITE" id="PS01129">
    <property type="entry name" value="PSI_RLU"/>
    <property type="match status" value="1"/>
</dbReference>
<evidence type="ECO:0000256" key="1">
    <source>
        <dbReference type="ARBA" id="ARBA00010876"/>
    </source>
</evidence>
<dbReference type="Pfam" id="PF00849">
    <property type="entry name" value="PseudoU_synth_2"/>
    <property type="match status" value="1"/>
</dbReference>
<dbReference type="GO" id="GO:0000455">
    <property type="term" value="P:enzyme-directed rRNA pseudouridine synthesis"/>
    <property type="evidence" value="ECO:0007669"/>
    <property type="project" value="TreeGrafter"/>
</dbReference>
<dbReference type="AlphaFoldDB" id="A0A2G9YRJ0"/>
<dbReference type="PANTHER" id="PTHR21600">
    <property type="entry name" value="MITOCHONDRIAL RNA PSEUDOURIDINE SYNTHASE"/>
    <property type="match status" value="1"/>
</dbReference>
<dbReference type="EC" id="5.4.99.-" evidence="3"/>
<protein>
    <recommendedName>
        <fullName evidence="3">Pseudouridine synthase</fullName>
        <ecNumber evidence="3">5.4.99.-</ecNumber>
    </recommendedName>
</protein>
<name>A0A2G9YRJ0_9BACT</name>
<dbReference type="GO" id="GO:0009982">
    <property type="term" value="F:pseudouridine synthase activity"/>
    <property type="evidence" value="ECO:0007669"/>
    <property type="project" value="InterPro"/>
</dbReference>
<accession>A0A2G9YRJ0</accession>
<feature type="domain" description="Pseudouridine synthase RsuA/RluA-like" evidence="4">
    <location>
        <begin position="11"/>
        <end position="172"/>
    </location>
</feature>
<dbReference type="InterPro" id="IPR020103">
    <property type="entry name" value="PsdUridine_synth_cat_dom_sf"/>
</dbReference>
<reference evidence="5 6" key="1">
    <citation type="submission" date="2017-09" db="EMBL/GenBank/DDBJ databases">
        <title>Depth-based differentiation of microbial function through sediment-hosted aquifers and enrichment of novel symbionts in the deep terrestrial subsurface.</title>
        <authorList>
            <person name="Probst A.J."/>
            <person name="Ladd B."/>
            <person name="Jarett J.K."/>
            <person name="Geller-Mcgrath D.E."/>
            <person name="Sieber C.M."/>
            <person name="Emerson J.B."/>
            <person name="Anantharaman K."/>
            <person name="Thomas B.C."/>
            <person name="Malmstrom R."/>
            <person name="Stieglmeier M."/>
            <person name="Klingl A."/>
            <person name="Woyke T."/>
            <person name="Ryan C.M."/>
            <person name="Banfield J.F."/>
        </authorList>
    </citation>
    <scope>NUCLEOTIDE SEQUENCE [LARGE SCALE GENOMIC DNA]</scope>
    <source>
        <strain evidence="5">CG23_combo_of_CG06-09_8_20_14_all_40_13</strain>
    </source>
</reference>
<evidence type="ECO:0000256" key="2">
    <source>
        <dbReference type="PIRSR" id="PIRSR606225-1"/>
    </source>
</evidence>
<comment type="caution">
    <text evidence="5">The sequence shown here is derived from an EMBL/GenBank/DDBJ whole genome shotgun (WGS) entry which is preliminary data.</text>
</comment>
<dbReference type="NCBIfam" id="TIGR00005">
    <property type="entry name" value="rluA_subfam"/>
    <property type="match status" value="1"/>
</dbReference>
<dbReference type="InterPro" id="IPR050188">
    <property type="entry name" value="RluA_PseudoU_synthase"/>
</dbReference>
<dbReference type="Proteomes" id="UP000231567">
    <property type="component" value="Unassembled WGS sequence"/>
</dbReference>
<comment type="similarity">
    <text evidence="1 3">Belongs to the pseudouridine synthase RluA family.</text>
</comment>
<dbReference type="InterPro" id="IPR006224">
    <property type="entry name" value="PsdUridine_synth_RluA-like_CS"/>
</dbReference>
<feature type="active site" evidence="2">
    <location>
        <position position="64"/>
    </location>
</feature>
<keyword evidence="3" id="KW-0413">Isomerase</keyword>
<dbReference type="EMBL" id="PCRM01000012">
    <property type="protein sequence ID" value="PIP21859.1"/>
    <property type="molecule type" value="Genomic_DNA"/>
</dbReference>
<dbReference type="Gene3D" id="3.30.2350.10">
    <property type="entry name" value="Pseudouridine synthase"/>
    <property type="match status" value="1"/>
</dbReference>
<organism evidence="5 6">
    <name type="scientific">Candidatus Nealsonbacteria bacterium CG23_combo_of_CG06-09_8_20_14_all_40_13</name>
    <dbReference type="NCBI Taxonomy" id="1974724"/>
    <lineage>
        <taxon>Bacteria</taxon>
        <taxon>Candidatus Nealsoniibacteriota</taxon>
    </lineage>
</organism>
<dbReference type="GO" id="GO:0140098">
    <property type="term" value="F:catalytic activity, acting on RNA"/>
    <property type="evidence" value="ECO:0007669"/>
    <property type="project" value="UniProtKB-ARBA"/>
</dbReference>
<proteinExistence type="inferred from homology"/>